<sequence length="831" mass="95481">MASSSKKVHKMEDCRKNAIFKLLDFLLTGRFNQWSPVGSTCTDENELLNGKGSKTSIKMQDAPFERTGSEDDIIDYEERSINCDQCHMKRKCTLLEKLLLILLVVFLVIVIALAIALGKVKTLDKKAPSFCTSKECLHAASDLLRAMDPTANPCQDFHQYACGGWLKETPIPPGYPIWDRFQEVSYKNLYVLKTLLESNKMTGSAERKAQEFYESCMGESRMSRDQTLDNFRQLVQRNLSTDNFNTLLETVHSFNVWPFCRLMTGPDERDPERVILKIEMGDSSFPYDLFLDESESSSTSQKGEKMSGTEAQISPTSYMVPGPSTAGIPQANKTQLIYDYKQETSILLHLVWNMTLKDAVNMAEDVFKLEQALLKAHGTDVHIHNRSHVYHMAKVKDLQQNCSVLDWRMYLNSIFGTQDKQITYETDVVLLHDKAFSHVCQVVEAYKTNKTLESILFIYLKLRLARSIKPYFDISTFQANIDQDEEVDIEGEHWRRCTFYTNKALGFATGAIYVNGSEKETSVTQIKQLVDYIKRAFKDYLLRNIWIDDRTQALAAKKIDEIIEKVSYPEYIMNSTFLDQYYEKFIVGSDWFQNVIHWRSFAVKNIGIMYWQKYNRSSWINSPMTVESDYSPERNDILFPIAMLHPPIYTSHGPSPVNFGAIGSIIGHEITHAFDILGRQYDGVGRLMDWWDPTTLQQFNITTQCMREQYNSYHVDGYQLDGARTLDENIADNGGIRAAHIAYELWLNEHGNNELLPGVSLSDRQIFYVSFAQMFCSIWKPGGIKDFLIRETHSPGPLRIQGVLSNSEAFSQVFQCPYTSKYNPDIKCRVW</sequence>
<name>A0AAE0SJC1_9BIVA</name>
<dbReference type="PANTHER" id="PTHR11733">
    <property type="entry name" value="ZINC METALLOPROTEASE FAMILY M13 NEPRILYSIN-RELATED"/>
    <property type="match status" value="1"/>
</dbReference>
<reference evidence="10" key="3">
    <citation type="submission" date="2023-05" db="EMBL/GenBank/DDBJ databases">
        <authorList>
            <person name="Smith C.H."/>
        </authorList>
    </citation>
    <scope>NUCLEOTIDE SEQUENCE</scope>
    <source>
        <strain evidence="10">CHS0354</strain>
        <tissue evidence="10">Mantle</tissue>
    </source>
</reference>
<protein>
    <recommendedName>
        <fullName evidence="12">Endothelin-converting enzyme 1</fullName>
    </recommendedName>
</protein>
<dbReference type="GO" id="GO:0005886">
    <property type="term" value="C:plasma membrane"/>
    <property type="evidence" value="ECO:0007669"/>
    <property type="project" value="TreeGrafter"/>
</dbReference>
<keyword evidence="7" id="KW-0472">Membrane</keyword>
<evidence type="ECO:0000256" key="4">
    <source>
        <dbReference type="ARBA" id="ARBA00022801"/>
    </source>
</evidence>
<dbReference type="InterPro" id="IPR042089">
    <property type="entry name" value="Peptidase_M13_dom_2"/>
</dbReference>
<accession>A0AAE0SJC1</accession>
<proteinExistence type="predicted"/>
<feature type="domain" description="Peptidase M13 C-terminal" evidence="8">
    <location>
        <begin position="630"/>
        <end position="830"/>
    </location>
</feature>
<dbReference type="InterPro" id="IPR024079">
    <property type="entry name" value="MetalloPept_cat_dom_sf"/>
</dbReference>
<dbReference type="GO" id="GO:0016485">
    <property type="term" value="P:protein processing"/>
    <property type="evidence" value="ECO:0007669"/>
    <property type="project" value="TreeGrafter"/>
</dbReference>
<dbReference type="Pfam" id="PF05649">
    <property type="entry name" value="Peptidase_M13_N"/>
    <property type="match status" value="1"/>
</dbReference>
<dbReference type="Pfam" id="PF01431">
    <property type="entry name" value="Peptidase_M13"/>
    <property type="match status" value="1"/>
</dbReference>
<comment type="caution">
    <text evidence="10">The sequence shown here is derived from an EMBL/GenBank/DDBJ whole genome shotgun (WGS) entry which is preliminary data.</text>
</comment>
<dbReference type="SUPFAM" id="SSF55486">
    <property type="entry name" value="Metalloproteases ('zincins'), catalytic domain"/>
    <property type="match status" value="1"/>
</dbReference>
<comment type="cofactor">
    <cofactor evidence="1">
        <name>Zn(2+)</name>
        <dbReference type="ChEBI" id="CHEBI:29105"/>
    </cofactor>
</comment>
<evidence type="ECO:0008006" key="12">
    <source>
        <dbReference type="Google" id="ProtNLM"/>
    </source>
</evidence>
<dbReference type="CDD" id="cd08662">
    <property type="entry name" value="M13"/>
    <property type="match status" value="1"/>
</dbReference>
<gene>
    <name evidence="10" type="ORF">CHS0354_007832</name>
</gene>
<evidence type="ECO:0000256" key="1">
    <source>
        <dbReference type="ARBA" id="ARBA00001947"/>
    </source>
</evidence>
<keyword evidence="4" id="KW-0378">Hydrolase</keyword>
<evidence type="ECO:0000313" key="11">
    <source>
        <dbReference type="Proteomes" id="UP001195483"/>
    </source>
</evidence>
<evidence type="ECO:0000256" key="6">
    <source>
        <dbReference type="ARBA" id="ARBA00023049"/>
    </source>
</evidence>
<keyword evidence="11" id="KW-1185">Reference proteome</keyword>
<dbReference type="InterPro" id="IPR000718">
    <property type="entry name" value="Peptidase_M13"/>
</dbReference>
<dbReference type="EMBL" id="JAEAOA010000531">
    <property type="protein sequence ID" value="KAK3593046.1"/>
    <property type="molecule type" value="Genomic_DNA"/>
</dbReference>
<keyword evidence="2" id="KW-0645">Protease</keyword>
<evidence type="ECO:0000256" key="2">
    <source>
        <dbReference type="ARBA" id="ARBA00022670"/>
    </source>
</evidence>
<organism evidence="10 11">
    <name type="scientific">Potamilus streckersoni</name>
    <dbReference type="NCBI Taxonomy" id="2493646"/>
    <lineage>
        <taxon>Eukaryota</taxon>
        <taxon>Metazoa</taxon>
        <taxon>Spiralia</taxon>
        <taxon>Lophotrochozoa</taxon>
        <taxon>Mollusca</taxon>
        <taxon>Bivalvia</taxon>
        <taxon>Autobranchia</taxon>
        <taxon>Heteroconchia</taxon>
        <taxon>Palaeoheterodonta</taxon>
        <taxon>Unionida</taxon>
        <taxon>Unionoidea</taxon>
        <taxon>Unionidae</taxon>
        <taxon>Ambleminae</taxon>
        <taxon>Lampsilini</taxon>
        <taxon>Potamilus</taxon>
    </lineage>
</organism>
<dbReference type="PANTHER" id="PTHR11733:SF237">
    <property type="entry name" value="NEPRILYSIN-LIKE 4"/>
    <property type="match status" value="1"/>
</dbReference>
<dbReference type="InterPro" id="IPR008753">
    <property type="entry name" value="Peptidase_M13_N"/>
</dbReference>
<evidence type="ECO:0000256" key="3">
    <source>
        <dbReference type="ARBA" id="ARBA00022723"/>
    </source>
</evidence>
<keyword evidence="3" id="KW-0479">Metal-binding</keyword>
<reference evidence="10" key="2">
    <citation type="journal article" date="2021" name="Genome Biol. Evol.">
        <title>Developing a high-quality reference genome for a parasitic bivalve with doubly uniparental inheritance (Bivalvia: Unionida).</title>
        <authorList>
            <person name="Smith C.H."/>
        </authorList>
    </citation>
    <scope>NUCLEOTIDE SEQUENCE</scope>
    <source>
        <strain evidence="10">CHS0354</strain>
        <tissue evidence="10">Mantle</tissue>
    </source>
</reference>
<evidence type="ECO:0000313" key="10">
    <source>
        <dbReference type="EMBL" id="KAK3593046.1"/>
    </source>
</evidence>
<dbReference type="Proteomes" id="UP001195483">
    <property type="component" value="Unassembled WGS sequence"/>
</dbReference>
<dbReference type="Gene3D" id="1.10.1380.10">
    <property type="entry name" value="Neutral endopeptidase , domain2"/>
    <property type="match status" value="1"/>
</dbReference>
<keyword evidence="7" id="KW-1133">Transmembrane helix</keyword>
<feature type="domain" description="Peptidase M13 N-terminal" evidence="9">
    <location>
        <begin position="153"/>
        <end position="569"/>
    </location>
</feature>
<evidence type="ECO:0000259" key="8">
    <source>
        <dbReference type="Pfam" id="PF01431"/>
    </source>
</evidence>
<keyword evidence="5" id="KW-0862">Zinc</keyword>
<feature type="transmembrane region" description="Helical" evidence="7">
    <location>
        <begin position="98"/>
        <end position="118"/>
    </location>
</feature>
<dbReference type="InterPro" id="IPR018497">
    <property type="entry name" value="Peptidase_M13_C"/>
</dbReference>
<dbReference type="Gene3D" id="3.40.390.10">
    <property type="entry name" value="Collagenase (Catalytic Domain)"/>
    <property type="match status" value="1"/>
</dbReference>
<keyword evidence="7" id="KW-0812">Transmembrane</keyword>
<dbReference type="PROSITE" id="PS51885">
    <property type="entry name" value="NEPRILYSIN"/>
    <property type="match status" value="1"/>
</dbReference>
<reference evidence="10" key="1">
    <citation type="journal article" date="2021" name="Genome Biol. Evol.">
        <title>A High-Quality Reference Genome for a Parasitic Bivalve with Doubly Uniparental Inheritance (Bivalvia: Unionida).</title>
        <authorList>
            <person name="Smith C.H."/>
        </authorList>
    </citation>
    <scope>NUCLEOTIDE SEQUENCE</scope>
    <source>
        <strain evidence="10">CHS0354</strain>
    </source>
</reference>
<dbReference type="GO" id="GO:0046872">
    <property type="term" value="F:metal ion binding"/>
    <property type="evidence" value="ECO:0007669"/>
    <property type="project" value="UniProtKB-KW"/>
</dbReference>
<evidence type="ECO:0000256" key="5">
    <source>
        <dbReference type="ARBA" id="ARBA00022833"/>
    </source>
</evidence>
<dbReference type="AlphaFoldDB" id="A0AAE0SJC1"/>
<dbReference type="PRINTS" id="PR00786">
    <property type="entry name" value="NEPRILYSIN"/>
</dbReference>
<keyword evidence="6" id="KW-0482">Metalloprotease</keyword>
<evidence type="ECO:0000256" key="7">
    <source>
        <dbReference type="SAM" id="Phobius"/>
    </source>
</evidence>
<dbReference type="GO" id="GO:0004222">
    <property type="term" value="F:metalloendopeptidase activity"/>
    <property type="evidence" value="ECO:0007669"/>
    <property type="project" value="InterPro"/>
</dbReference>
<evidence type="ECO:0000259" key="9">
    <source>
        <dbReference type="Pfam" id="PF05649"/>
    </source>
</evidence>